<feature type="compositionally biased region" description="Polar residues" evidence="1">
    <location>
        <begin position="1476"/>
        <end position="1492"/>
    </location>
</feature>
<accession>A0ABT4ENT8</accession>
<evidence type="ECO:0008006" key="5">
    <source>
        <dbReference type="Google" id="ProtNLM"/>
    </source>
</evidence>
<name>A0ABT4ENT8_9BACI</name>
<keyword evidence="2" id="KW-0812">Transmembrane</keyword>
<protein>
    <recommendedName>
        <fullName evidence="5">Phage tail tape measure protein domain-containing protein</fullName>
    </recommendedName>
</protein>
<keyword evidence="4" id="KW-1185">Reference proteome</keyword>
<proteinExistence type="predicted"/>
<dbReference type="Proteomes" id="UP001527052">
    <property type="component" value="Unassembled WGS sequence"/>
</dbReference>
<keyword evidence="2" id="KW-1133">Transmembrane helix</keyword>
<dbReference type="EMBL" id="JAMDLZ010000017">
    <property type="protein sequence ID" value="MCY9547286.1"/>
    <property type="molecule type" value="Genomic_DNA"/>
</dbReference>
<keyword evidence="2" id="KW-0472">Membrane</keyword>
<evidence type="ECO:0000313" key="3">
    <source>
        <dbReference type="EMBL" id="MCY9547286.1"/>
    </source>
</evidence>
<evidence type="ECO:0000313" key="4">
    <source>
        <dbReference type="Proteomes" id="UP001527052"/>
    </source>
</evidence>
<reference evidence="3 4" key="1">
    <citation type="submission" date="2022-05" db="EMBL/GenBank/DDBJ databases">
        <title>Genome Sequencing of Bee-Associated Microbes.</title>
        <authorList>
            <person name="Dunlap C."/>
        </authorList>
    </citation>
    <scope>NUCLEOTIDE SEQUENCE [LARGE SCALE GENOMIC DNA]</scope>
    <source>
        <strain evidence="3 4">NRRL BD-083</strain>
    </source>
</reference>
<comment type="caution">
    <text evidence="3">The sequence shown here is derived from an EMBL/GenBank/DDBJ whole genome shotgun (WGS) entry which is preliminary data.</text>
</comment>
<feature type="region of interest" description="Disordered" evidence="1">
    <location>
        <begin position="1476"/>
        <end position="1503"/>
    </location>
</feature>
<evidence type="ECO:0000256" key="1">
    <source>
        <dbReference type="SAM" id="MobiDB-lite"/>
    </source>
</evidence>
<feature type="transmembrane region" description="Helical" evidence="2">
    <location>
        <begin position="568"/>
        <end position="589"/>
    </location>
</feature>
<dbReference type="RefSeq" id="WP_268637366.1">
    <property type="nucleotide sequence ID" value="NZ_JAMDLZ010000017.1"/>
</dbReference>
<gene>
    <name evidence="3" type="ORF">M5W82_09990</name>
</gene>
<evidence type="ECO:0000256" key="2">
    <source>
        <dbReference type="SAM" id="Phobius"/>
    </source>
</evidence>
<organism evidence="3 4">
    <name type="scientific">Lysinibacillus xylanilyticus</name>
    <dbReference type="NCBI Taxonomy" id="582475"/>
    <lineage>
        <taxon>Bacteria</taxon>
        <taxon>Bacillati</taxon>
        <taxon>Bacillota</taxon>
        <taxon>Bacilli</taxon>
        <taxon>Bacillales</taxon>
        <taxon>Bacillaceae</taxon>
        <taxon>Lysinibacillus</taxon>
    </lineage>
</organism>
<sequence length="1538" mass="167781">MSNSRIKGITIELNGDTTGLTDALKDVNKETSKVSNELKAVERGLKFDPGSTELIAQKQQHLSEQIQNTSKKLDVLKTAQSQVEEQFRNGDIGEDQYRAFNRELAITEAQLKSYDTKLSSVVADQTKLSSSTSELKTFFSATGTEVDKFTDVLGSRLTNAIREGTASADQIGKALEIMGKKALGSSADIDRMRNSLRNADAGASLKTIQKDLAEIAKDADKAGDSVNGFGDKLKGVAAGLVAGGGLAATIHEALEVSSLNTDIEISMGIKGGDIEAVRSSINTVTAAIGDEEAAYEGVRRQLTLNKNASRESNNEIIKSAAMISRAYKEVDFKELIQESHEIGKELGITQKEALGLTNQLLSLGFPTEQLDIISEYGSQLKTAGFSAEQVQAIMAAGVETGTWNIDILLDGLKEGRIKAAEFGQGVDKAMKEALKGTKISAAQVEKWGQAVAKGGDEGQKALVEMNTALMGIKDETKRNEIGVKLYGTLWEEQGTKISATLQNMDKHMKSTGEMTGKLKDDTSKLEADPAYRLAEAMNKIKESLAPVLADLAEVVASIADWVAENPKLTATIVGIVAVLGTLVGAFAALMPAIGSFVGLVGGGSAAVGILGSALAVLTGPIGLTIAAVAALGVGIYAVTKELSNSSIEVESWKDKVSEGTAKAVGSFIELEKGATDSLTQLKWQGSTLTQEIANDLTEKNNQMTAQVLEAMRSRHEQQLTEQTSYFDQSSALSAEREQEILEHTKQKHDAEEQAVSEGQARINEIYKTASAEKRAVTKEEFAEIDLINAQLKDNAIQYLSESERDQKVIYETLKRNASEISAQQAADVVKNSKDQRDKTIQDAEETYNKRVAAITKMRDEDKTITREEADAMIAEAERGKNDTIKNAKLMHQNVVSEAKTQAGEHVKQVDWETGEVKSKWQVLKENVGKTVSETAKSTIKNFSEMYTGVTKWMGEVGTTIEKNWKGAQSFLEKVDLKEIGKNIVQGLINGISSMGKDAIEAITGVVDGVINKAKSLLGIHSPSRVFKQIGLWTGEGMAIGLDQSSPRVNKAMSDIGGGILDVSKKYQEEYTNLLDEYNKKNEDKNDKTLEKIYKIQNNAAKKKRALTKQELQEIALLEASYQDSKMKSEIDFQKKYKALVEKSEKEYLEVIKNHIADKKSLDELSLLDEAAIWEQSIELFAEGSKERILAQKEYQKAVDAVNKEILAINKDCQSQMQKINDDLLKEEERLNKEYKTVFDNRVKTLMSYAGTFDAFKVELNRTGQELLDNLQGQVDGFKKWQDEFAKLSGRNIDDGLLKELSDLGVKALPELVALNSMTDEQLTQYSELYREKSQLAREQTEKELVGMREDADKQILALREVASKQLDKLKTEWSLKIKELTSTTSSELSSLQQIGADAGQGLLNGLASMEGPLISKAQQIANAISSTIQQALDIHSPSRVMKGFGINIGQGLIVGMDEMINKVSQSSQRLSDAVSNVHGSLANSRAKSQANGSSTSSSTTTIDNSKTFAPVIHNHGGVNDNSRASEKMLKRLAFELNY</sequence>
<dbReference type="PANTHER" id="PTHR37813:SF1">
    <property type="entry name" value="FELS-2 PROPHAGE PROTEIN"/>
    <property type="match status" value="1"/>
</dbReference>
<dbReference type="PANTHER" id="PTHR37813">
    <property type="entry name" value="FELS-2 PROPHAGE PROTEIN"/>
    <property type="match status" value="1"/>
</dbReference>